<reference evidence="2 3" key="1">
    <citation type="submission" date="2017-03" db="EMBL/GenBank/DDBJ databases">
        <title>Genome sequence of Clostridium oryzae DSM 28571.</title>
        <authorList>
            <person name="Poehlein A."/>
            <person name="Daniel R."/>
        </authorList>
    </citation>
    <scope>NUCLEOTIDE SEQUENCE [LARGE SCALE GENOMIC DNA]</scope>
    <source>
        <strain evidence="2 3">DSM 28571</strain>
    </source>
</reference>
<dbReference type="Proteomes" id="UP000190080">
    <property type="component" value="Unassembled WGS sequence"/>
</dbReference>
<keyword evidence="3" id="KW-1185">Reference proteome</keyword>
<dbReference type="RefSeq" id="WP_079423925.1">
    <property type="nucleotide sequence ID" value="NZ_MZGV01000018.1"/>
</dbReference>
<dbReference type="AlphaFoldDB" id="A0A1V4IR59"/>
<dbReference type="OrthoDB" id="1936406at2"/>
<proteinExistence type="predicted"/>
<protein>
    <submittedName>
        <fullName evidence="2">Uncharacterized protein</fullName>
    </submittedName>
</protein>
<feature type="transmembrane region" description="Helical" evidence="1">
    <location>
        <begin position="116"/>
        <end position="137"/>
    </location>
</feature>
<gene>
    <name evidence="2" type="ORF">CLORY_20490</name>
</gene>
<name>A0A1V4IR59_9CLOT</name>
<feature type="transmembrane region" description="Helical" evidence="1">
    <location>
        <begin position="57"/>
        <end position="81"/>
    </location>
</feature>
<organism evidence="2 3">
    <name type="scientific">Clostridium oryzae</name>
    <dbReference type="NCBI Taxonomy" id="1450648"/>
    <lineage>
        <taxon>Bacteria</taxon>
        <taxon>Bacillati</taxon>
        <taxon>Bacillota</taxon>
        <taxon>Clostridia</taxon>
        <taxon>Eubacteriales</taxon>
        <taxon>Clostridiaceae</taxon>
        <taxon>Clostridium</taxon>
    </lineage>
</organism>
<keyword evidence="1" id="KW-1133">Transmembrane helix</keyword>
<keyword evidence="1" id="KW-0472">Membrane</keyword>
<sequence length="155" mass="17495">MLRLSWIEIFLRLIPEMLLVNWGICVVAKQKISANKYIASSVIMGFVTFMVRKLPIYYGVHTFIILILTICSMAIIGLPIIKAMYGTLAMFTLLSFSELINVVLLDIFSINTSSRFTNVIVKSICGIPSIIIMLIVIKSVDYFVRKGLKLKNVNN</sequence>
<comment type="caution">
    <text evidence="2">The sequence shown here is derived from an EMBL/GenBank/DDBJ whole genome shotgun (WGS) entry which is preliminary data.</text>
</comment>
<feature type="transmembrane region" description="Helical" evidence="1">
    <location>
        <begin position="88"/>
        <end position="110"/>
    </location>
</feature>
<keyword evidence="1" id="KW-0812">Transmembrane</keyword>
<dbReference type="EMBL" id="MZGV01000018">
    <property type="protein sequence ID" value="OPJ61957.1"/>
    <property type="molecule type" value="Genomic_DNA"/>
</dbReference>
<dbReference type="STRING" id="1450648.CLORY_20490"/>
<accession>A0A1V4IR59</accession>
<evidence type="ECO:0000313" key="3">
    <source>
        <dbReference type="Proteomes" id="UP000190080"/>
    </source>
</evidence>
<evidence type="ECO:0000313" key="2">
    <source>
        <dbReference type="EMBL" id="OPJ61957.1"/>
    </source>
</evidence>
<evidence type="ECO:0000256" key="1">
    <source>
        <dbReference type="SAM" id="Phobius"/>
    </source>
</evidence>